<feature type="transmembrane region" description="Helical" evidence="5">
    <location>
        <begin position="386"/>
        <end position="406"/>
    </location>
</feature>
<feature type="transmembrane region" description="Helical" evidence="5">
    <location>
        <begin position="298"/>
        <end position="319"/>
    </location>
</feature>
<feature type="transmembrane region" description="Helical" evidence="5">
    <location>
        <begin position="164"/>
        <end position="185"/>
    </location>
</feature>
<feature type="transmembrane region" description="Helical" evidence="5">
    <location>
        <begin position="191"/>
        <end position="210"/>
    </location>
</feature>
<feature type="transmembrane region" description="Helical" evidence="5">
    <location>
        <begin position="78"/>
        <end position="100"/>
    </location>
</feature>
<evidence type="ECO:0000256" key="4">
    <source>
        <dbReference type="PROSITE-ProRule" id="PRU00354"/>
    </source>
</evidence>
<evidence type="ECO:0000259" key="6">
    <source>
        <dbReference type="PROSITE" id="PS51006"/>
    </source>
</evidence>
<feature type="transmembrane region" description="Helical" evidence="5">
    <location>
        <begin position="262"/>
        <end position="286"/>
    </location>
</feature>
<feature type="transmembrane region" description="Helical" evidence="5">
    <location>
        <begin position="442"/>
        <end position="462"/>
    </location>
</feature>
<dbReference type="OrthoDB" id="5516475at2"/>
<comment type="caution">
    <text evidence="7">The sequence shown here is derived from an EMBL/GenBank/DDBJ whole genome shotgun (WGS) entry which is preliminary data.</text>
</comment>
<dbReference type="Pfam" id="PF01564">
    <property type="entry name" value="Spermine_synth"/>
    <property type="match status" value="1"/>
</dbReference>
<evidence type="ECO:0000313" key="7">
    <source>
        <dbReference type="EMBL" id="TCO42632.1"/>
    </source>
</evidence>
<evidence type="ECO:0000256" key="2">
    <source>
        <dbReference type="ARBA" id="ARBA00022679"/>
    </source>
</evidence>
<evidence type="ECO:0000256" key="3">
    <source>
        <dbReference type="ARBA" id="ARBA00023115"/>
    </source>
</evidence>
<gene>
    <name evidence="7" type="ORF">EV148_10137</name>
</gene>
<dbReference type="EMBL" id="SLWQ01000001">
    <property type="protein sequence ID" value="TCO42632.1"/>
    <property type="molecule type" value="Genomic_DNA"/>
</dbReference>
<feature type="transmembrane region" description="Helical" evidence="5">
    <location>
        <begin position="341"/>
        <end position="374"/>
    </location>
</feature>
<keyword evidence="5" id="KW-0472">Membrane</keyword>
<comment type="caution">
    <text evidence="4">Lacks conserved residue(s) required for the propagation of feature annotation.</text>
</comment>
<feature type="transmembrane region" description="Helical" evidence="5">
    <location>
        <begin position="12"/>
        <end position="32"/>
    </location>
</feature>
<feature type="transmembrane region" description="Helical" evidence="5">
    <location>
        <begin position="231"/>
        <end position="250"/>
    </location>
</feature>
<reference evidence="7 8" key="1">
    <citation type="journal article" date="2015" name="Stand. Genomic Sci.">
        <title>Genomic Encyclopedia of Bacterial and Archaeal Type Strains, Phase III: the genomes of soil and plant-associated and newly described type strains.</title>
        <authorList>
            <person name="Whitman W.B."/>
            <person name="Woyke T."/>
            <person name="Klenk H.P."/>
            <person name="Zhou Y."/>
            <person name="Lilburn T.G."/>
            <person name="Beck B.J."/>
            <person name="De Vos P."/>
            <person name="Vandamme P."/>
            <person name="Eisen J.A."/>
            <person name="Garrity G."/>
            <person name="Hugenholtz P."/>
            <person name="Kyrpides N.C."/>
        </authorList>
    </citation>
    <scope>NUCLEOTIDE SEQUENCE [LARGE SCALE GENOMIC DNA]</scope>
    <source>
        <strain evidence="7 8">A3</strain>
    </source>
</reference>
<dbReference type="PROSITE" id="PS51006">
    <property type="entry name" value="PABS_2"/>
    <property type="match status" value="1"/>
</dbReference>
<keyword evidence="8" id="KW-1185">Reference proteome</keyword>
<dbReference type="GO" id="GO:0016740">
    <property type="term" value="F:transferase activity"/>
    <property type="evidence" value="ECO:0007669"/>
    <property type="project" value="UniProtKB-UniRule"/>
</dbReference>
<protein>
    <submittedName>
        <fullName evidence="7">Putative membrane-bound spermidine synthase</fullName>
    </submittedName>
</protein>
<feature type="transmembrane region" description="Helical" evidence="5">
    <location>
        <begin position="120"/>
        <end position="143"/>
    </location>
</feature>
<dbReference type="InterPro" id="IPR030374">
    <property type="entry name" value="PABS"/>
</dbReference>
<comment type="similarity">
    <text evidence="1">Belongs to the spermidine/spermine synthase family.</text>
</comment>
<dbReference type="Gene3D" id="3.40.50.150">
    <property type="entry name" value="Vaccinia Virus protein VP39"/>
    <property type="match status" value="1"/>
</dbReference>
<keyword evidence="2 4" id="KW-0808">Transferase</keyword>
<feature type="domain" description="PABS" evidence="6">
    <location>
        <begin position="543"/>
        <end position="719"/>
    </location>
</feature>
<dbReference type="PANTHER" id="PTHR43317:SF1">
    <property type="entry name" value="THERMOSPERMINE SYNTHASE ACAULIS5"/>
    <property type="match status" value="1"/>
</dbReference>
<accession>A0A4R2IEL8</accession>
<dbReference type="AlphaFoldDB" id="A0A4R2IEL8"/>
<keyword evidence="5" id="KW-1133">Transmembrane helix</keyword>
<name>A0A4R2IEL8_9GAMM</name>
<proteinExistence type="inferred from homology"/>
<dbReference type="GO" id="GO:0006596">
    <property type="term" value="P:polyamine biosynthetic process"/>
    <property type="evidence" value="ECO:0007669"/>
    <property type="project" value="UniProtKB-UniRule"/>
</dbReference>
<keyword evidence="3 4" id="KW-0620">Polyamine biosynthesis</keyword>
<dbReference type="SUPFAM" id="SSF53335">
    <property type="entry name" value="S-adenosyl-L-methionine-dependent methyltransferases"/>
    <property type="match status" value="1"/>
</dbReference>
<feature type="transmembrane region" description="Helical" evidence="5">
    <location>
        <begin position="412"/>
        <end position="430"/>
    </location>
</feature>
<keyword evidence="5" id="KW-0812">Transmembrane</keyword>
<dbReference type="Proteomes" id="UP000294862">
    <property type="component" value="Unassembled WGS sequence"/>
</dbReference>
<dbReference type="CDD" id="cd02440">
    <property type="entry name" value="AdoMet_MTases"/>
    <property type="match status" value="1"/>
</dbReference>
<organism evidence="7 8">
    <name type="scientific">Dokdonella fugitiva</name>
    <dbReference type="NCBI Taxonomy" id="328517"/>
    <lineage>
        <taxon>Bacteria</taxon>
        <taxon>Pseudomonadati</taxon>
        <taxon>Pseudomonadota</taxon>
        <taxon>Gammaproteobacteria</taxon>
        <taxon>Lysobacterales</taxon>
        <taxon>Rhodanobacteraceae</taxon>
        <taxon>Dokdonella</taxon>
    </lineage>
</organism>
<feature type="transmembrane region" description="Helical" evidence="5">
    <location>
        <begin position="44"/>
        <end position="66"/>
    </location>
</feature>
<dbReference type="RefSeq" id="WP_158287240.1">
    <property type="nucleotide sequence ID" value="NZ_SLWQ01000001.1"/>
</dbReference>
<evidence type="ECO:0000256" key="1">
    <source>
        <dbReference type="ARBA" id="ARBA00007867"/>
    </source>
</evidence>
<dbReference type="PANTHER" id="PTHR43317">
    <property type="entry name" value="THERMOSPERMINE SYNTHASE ACAULIS5"/>
    <property type="match status" value="1"/>
</dbReference>
<sequence>MAEHQGSRWLKPAALFVFALSGTAGLIYQSIWSQYLGLYLGHAAYAQSLVLAIFMGGMALGAWWASRRSLQWRNLLRAYAVVELVIGIAAALFHPIYLAATGFAYDSAFPAMPGGWAVQAFKWTSGALLILPQAVLLGTTFPLMSNGLMRRLRKEDGAILGGLYFTNSLGAAIGALVATFILLPAVGLPGAMRFGAVLNLVVAIAAWLLARSPEEVPAAAAPTAALHGRGGITRLLLVAAFITGATSFVYEIGWVRMLSLAFGSTVHAFELMLAAFIGGLAFGGLWIRKRIDGYAQPIRIGGFVQIGMGLAALASLVLYDRSFDWVAWFMKALSRSDGGYALYNIVTATVSMVLMAPAAFFAGMTLPLFTFALLRGGGGEASVGRIYAANTVGAIVGVLATVHFLIPILGLKLAMCASAAGDLVLGLVLLRRASTATTRTDGTYLGALVASGLALAVALVAARFDPDAMAGGVYRSGIRTISEQGFKVLFYRDGKTASVATRASRGGLVTISTNGKVDAGISMAPDGKPSADEITMVMAGVLPLLYNPHPRTAGVIGFGSGLTTHTLLGDPRLERVDTIEIEPAMVEGAKVFGKFVERAYTDPRSHIHIEDAKTYFATNRSRYDIVVAEPSNPWVSGVASLFSKEFYEFVPRHLQPGGIFVQWIQLYEINDELVASVAHALSSSFHDYRIYLSYDADMLIVARADGPLGDLHPEALADAGLKGLVERVDIASVDDIEVHRLGDRRSLEPLFDALSGRTTSDFHPTLSLEAPKTRFVGLAAYAIAGLPKADLPYRAAIAGLSLPPADRITDNPSYAFTGTVHRAARLASTLRTGHIGQGNADAEAIASALVLRDAVGSCDGDEKLDGRTIDAIVHVAGRTIPYMDTAAARELWNTPEWIHCTSQTKPVRAVLDIVAALARADWPVVQRDATALLGEKGEYLSVTSKDWLLRAAMLAAIAGGDYAAVAAIDEGVGRDVAGNGVTLAHRGYMLALADRKAAGEAPPRTQDASVH</sequence>
<evidence type="ECO:0000256" key="5">
    <source>
        <dbReference type="SAM" id="Phobius"/>
    </source>
</evidence>
<dbReference type="InterPro" id="IPR029063">
    <property type="entry name" value="SAM-dependent_MTases_sf"/>
</dbReference>
<evidence type="ECO:0000313" key="8">
    <source>
        <dbReference type="Proteomes" id="UP000294862"/>
    </source>
</evidence>